<dbReference type="STRING" id="538381.GCA_001696535_01997"/>
<name>A0A285SHP3_9HYPH</name>
<dbReference type="OrthoDB" id="9770040at2"/>
<feature type="transmembrane region" description="Helical" evidence="2">
    <location>
        <begin position="279"/>
        <end position="303"/>
    </location>
</feature>
<keyword evidence="4" id="KW-1185">Reference proteome</keyword>
<feature type="transmembrane region" description="Helical" evidence="2">
    <location>
        <begin position="345"/>
        <end position="362"/>
    </location>
</feature>
<evidence type="ECO:0000313" key="4">
    <source>
        <dbReference type="Proteomes" id="UP000219331"/>
    </source>
</evidence>
<dbReference type="EMBL" id="OBML01000005">
    <property type="protein sequence ID" value="SOC07109.1"/>
    <property type="molecule type" value="Genomic_DNA"/>
</dbReference>
<feature type="transmembrane region" description="Helical" evidence="2">
    <location>
        <begin position="184"/>
        <end position="204"/>
    </location>
</feature>
<organism evidence="3 4">
    <name type="scientific">Stappia indica</name>
    <dbReference type="NCBI Taxonomy" id="538381"/>
    <lineage>
        <taxon>Bacteria</taxon>
        <taxon>Pseudomonadati</taxon>
        <taxon>Pseudomonadota</taxon>
        <taxon>Alphaproteobacteria</taxon>
        <taxon>Hyphomicrobiales</taxon>
        <taxon>Stappiaceae</taxon>
        <taxon>Stappia</taxon>
    </lineage>
</organism>
<keyword evidence="2" id="KW-0812">Transmembrane</keyword>
<feature type="compositionally biased region" description="Polar residues" evidence="1">
    <location>
        <begin position="406"/>
        <end position="430"/>
    </location>
</feature>
<evidence type="ECO:0000256" key="1">
    <source>
        <dbReference type="SAM" id="MobiDB-lite"/>
    </source>
</evidence>
<evidence type="ECO:0000313" key="3">
    <source>
        <dbReference type="EMBL" id="SOC07109.1"/>
    </source>
</evidence>
<proteinExistence type="predicted"/>
<gene>
    <name evidence="3" type="ORF">SAMN05421512_105294</name>
</gene>
<dbReference type="Pfam" id="PF05940">
    <property type="entry name" value="NnrS"/>
    <property type="match status" value="1"/>
</dbReference>
<keyword evidence="2" id="KW-0472">Membrane</keyword>
<feature type="transmembrane region" description="Helical" evidence="2">
    <location>
        <begin position="151"/>
        <end position="172"/>
    </location>
</feature>
<protein>
    <submittedName>
        <fullName evidence="3">Uncharacterized protein involved in response to NO</fullName>
    </submittedName>
</protein>
<accession>A0A285SHP3</accession>
<keyword evidence="2" id="KW-1133">Transmembrane helix</keyword>
<feature type="region of interest" description="Disordered" evidence="1">
    <location>
        <begin position="403"/>
        <end position="430"/>
    </location>
</feature>
<feature type="transmembrane region" description="Helical" evidence="2">
    <location>
        <begin position="98"/>
        <end position="117"/>
    </location>
</feature>
<reference evidence="3 4" key="1">
    <citation type="submission" date="2017-08" db="EMBL/GenBank/DDBJ databases">
        <authorList>
            <person name="de Groot N.N."/>
        </authorList>
    </citation>
    <scope>NUCLEOTIDE SEQUENCE [LARGE SCALE GENOMIC DNA]</scope>
    <source>
        <strain evidence="3 4">USBA 352</strain>
    </source>
</reference>
<dbReference type="InterPro" id="IPR010266">
    <property type="entry name" value="NnrS"/>
</dbReference>
<feature type="transmembrane region" description="Helical" evidence="2">
    <location>
        <begin position="28"/>
        <end position="48"/>
    </location>
</feature>
<feature type="transmembrane region" description="Helical" evidence="2">
    <location>
        <begin position="68"/>
        <end position="86"/>
    </location>
</feature>
<dbReference type="AlphaFoldDB" id="A0A285SHP3"/>
<feature type="transmembrane region" description="Helical" evidence="2">
    <location>
        <begin position="123"/>
        <end position="144"/>
    </location>
</feature>
<evidence type="ECO:0000256" key="2">
    <source>
        <dbReference type="SAM" id="Phobius"/>
    </source>
</evidence>
<feature type="transmembrane region" description="Helical" evidence="2">
    <location>
        <begin position="309"/>
        <end position="333"/>
    </location>
</feature>
<sequence length="430" mass="45132">MSCAPATPTNRIRPTSRSGILSDEGFRLFFPLGALYAAIFPLLWVLALGFDLPLAHTVPPSLWHAHEMLIGAFGAALIGFLTTAVPEWTDTEPLRGRSLWTLAGLWTTGRLVGILGWDGLGAVGALADLAWMVAMFGYLISLSIRRRTDRLLAFAFWVAVLIGCLAMTRLAFLTADIDRATTTIHLAGYTFLGLLGLALARVTVPVTNLVLDPSERSSPFRPHPGRANLAPGLLLVALAGHAAEVSPAVGGYLIMAAGAAFLDRVAEAFIGREAARAEILMLAGSSAFAGTGLILTGASALGAPWPAVVGLHVALMGGLGLGVFAVFCIAGLLHTGRPLGLSWPVRLGAMALTASVLLRVLPDLGVPLPAPPHALAALTWSGGFLIWTAAFWPLVTRPALADQSRAPDQNQPATCGTDQSNRWQSQVSSP</sequence>
<feature type="transmembrane region" description="Helical" evidence="2">
    <location>
        <begin position="374"/>
        <end position="395"/>
    </location>
</feature>
<dbReference type="Proteomes" id="UP000219331">
    <property type="component" value="Unassembled WGS sequence"/>
</dbReference>